<dbReference type="SMART" id="SM00248">
    <property type="entry name" value="ANK"/>
    <property type="match status" value="9"/>
</dbReference>
<feature type="repeat" description="ANK" evidence="3">
    <location>
        <begin position="267"/>
        <end position="299"/>
    </location>
</feature>
<gene>
    <name evidence="4" type="ORF">Q9L58_006080</name>
</gene>
<accession>A0ABR3GGR7</accession>
<sequence length="453" mass="48652">MEHFISPLITVPNEVLYMIAKCLEKGDVLSLLQTNSTFHLPLRSLLISEHKNDVLLYAAWSNNLDLLKLALCAGADVSCRKSSIYDCLRLNNTALDRAACGGYTAIITELLRYNPPLEERNRHMNPPLHSAVENGHQAAVDLLLAAGCDPTARGHERRTIFKTAVISGLESTATKFIDQIAEDSIITIFSMKRLGIARLIKPIAPYIGYAAAAGVEFVKLCLADGARVNDLDTSTNGSALAVAAETGNIEVVQFLLDQGANPNAGPNWRRPIIIAARCGHIDVVRCLLEHGVDLTSLNTGNTNVLLVACASSPAQIVAMLLDAGQKLKIDGDGRDKRKPAPLHVAAENGNFSVITLLLERGAKVNAIRGPKQETALHRAARLGKSGAVEALLEGGADPSIRCNGFTALMLASNPFPSKVRTMAALVKGGADINELRTRSRELVSRILLGDEEQ</sequence>
<organism evidence="4 5">
    <name type="scientific">Discina gigas</name>
    <dbReference type="NCBI Taxonomy" id="1032678"/>
    <lineage>
        <taxon>Eukaryota</taxon>
        <taxon>Fungi</taxon>
        <taxon>Dikarya</taxon>
        <taxon>Ascomycota</taxon>
        <taxon>Pezizomycotina</taxon>
        <taxon>Pezizomycetes</taxon>
        <taxon>Pezizales</taxon>
        <taxon>Discinaceae</taxon>
        <taxon>Discina</taxon>
    </lineage>
</organism>
<dbReference type="EMBL" id="JBBBZM010000080">
    <property type="protein sequence ID" value="KAL0634962.1"/>
    <property type="molecule type" value="Genomic_DNA"/>
</dbReference>
<evidence type="ECO:0000256" key="3">
    <source>
        <dbReference type="PROSITE-ProRule" id="PRU00023"/>
    </source>
</evidence>
<dbReference type="Pfam" id="PF13637">
    <property type="entry name" value="Ank_4"/>
    <property type="match status" value="1"/>
</dbReference>
<evidence type="ECO:0000256" key="2">
    <source>
        <dbReference type="ARBA" id="ARBA00023043"/>
    </source>
</evidence>
<feature type="repeat" description="ANK" evidence="3">
    <location>
        <begin position="123"/>
        <end position="155"/>
    </location>
</feature>
<protein>
    <submittedName>
        <fullName evidence="4">Uncharacterized protein</fullName>
    </submittedName>
</protein>
<reference evidence="4 5" key="1">
    <citation type="submission" date="2024-02" db="EMBL/GenBank/DDBJ databases">
        <title>Discinaceae phylogenomics.</title>
        <authorList>
            <person name="Dirks A.C."/>
            <person name="James T.Y."/>
        </authorList>
    </citation>
    <scope>NUCLEOTIDE SEQUENCE [LARGE SCALE GENOMIC DNA]</scope>
    <source>
        <strain evidence="4 5">ACD0624</strain>
    </source>
</reference>
<dbReference type="InterPro" id="IPR002110">
    <property type="entry name" value="Ankyrin_rpt"/>
</dbReference>
<dbReference type="PROSITE" id="PS50088">
    <property type="entry name" value="ANK_REPEAT"/>
    <property type="match status" value="5"/>
</dbReference>
<dbReference type="SUPFAM" id="SSF48403">
    <property type="entry name" value="Ankyrin repeat"/>
    <property type="match status" value="2"/>
</dbReference>
<evidence type="ECO:0000313" key="5">
    <source>
        <dbReference type="Proteomes" id="UP001447188"/>
    </source>
</evidence>
<dbReference type="Gene3D" id="1.25.40.20">
    <property type="entry name" value="Ankyrin repeat-containing domain"/>
    <property type="match status" value="3"/>
</dbReference>
<keyword evidence="1" id="KW-0677">Repeat</keyword>
<feature type="repeat" description="ANK" evidence="3">
    <location>
        <begin position="235"/>
        <end position="267"/>
    </location>
</feature>
<proteinExistence type="predicted"/>
<evidence type="ECO:0000313" key="4">
    <source>
        <dbReference type="EMBL" id="KAL0634962.1"/>
    </source>
</evidence>
<name>A0ABR3GGR7_9PEZI</name>
<dbReference type="Pfam" id="PF12796">
    <property type="entry name" value="Ank_2"/>
    <property type="match status" value="2"/>
</dbReference>
<feature type="repeat" description="ANK" evidence="3">
    <location>
        <begin position="337"/>
        <end position="369"/>
    </location>
</feature>
<dbReference type="InterPro" id="IPR036770">
    <property type="entry name" value="Ankyrin_rpt-contain_sf"/>
</dbReference>
<keyword evidence="2 3" id="KW-0040">ANK repeat</keyword>
<comment type="caution">
    <text evidence="4">The sequence shown here is derived from an EMBL/GenBank/DDBJ whole genome shotgun (WGS) entry which is preliminary data.</text>
</comment>
<feature type="repeat" description="ANK" evidence="3">
    <location>
        <begin position="371"/>
        <end position="403"/>
    </location>
</feature>
<dbReference type="PANTHER" id="PTHR24198:SF165">
    <property type="entry name" value="ANKYRIN REPEAT-CONTAINING PROTEIN-RELATED"/>
    <property type="match status" value="1"/>
</dbReference>
<dbReference type="Proteomes" id="UP001447188">
    <property type="component" value="Unassembled WGS sequence"/>
</dbReference>
<evidence type="ECO:0000256" key="1">
    <source>
        <dbReference type="ARBA" id="ARBA00022737"/>
    </source>
</evidence>
<dbReference type="PANTHER" id="PTHR24198">
    <property type="entry name" value="ANKYRIN REPEAT AND PROTEIN KINASE DOMAIN-CONTAINING PROTEIN"/>
    <property type="match status" value="1"/>
</dbReference>
<keyword evidence="5" id="KW-1185">Reference proteome</keyword>
<dbReference type="PROSITE" id="PS50297">
    <property type="entry name" value="ANK_REP_REGION"/>
    <property type="match status" value="5"/>
</dbReference>